<gene>
    <name evidence="1" type="ORF">My1_017</name>
</gene>
<dbReference type="GeneID" id="13826888"/>
<proteinExistence type="predicted"/>
<protein>
    <submittedName>
        <fullName evidence="1">Uncharacterized protein</fullName>
    </submittedName>
</protein>
<dbReference type="KEGG" id="vg:13826888"/>
<evidence type="ECO:0000313" key="2">
    <source>
        <dbReference type="Proteomes" id="UP000006280"/>
    </source>
</evidence>
<keyword evidence="2" id="KW-1185">Reference proteome</keyword>
<evidence type="ECO:0000313" key="1">
    <source>
        <dbReference type="EMBL" id="AFQ22176.1"/>
    </source>
</evidence>
<sequence length="119" mass="13001">MLSINSLPKPVPRPVSVYAGDDFINMVPVPLLGRALSMAIAYPCQHIKVCYAGETYVVNVAVINSVLNQFADHGTAHIHMLGECVCVQEDQILDMFENLRTESMYVNKGTVHALGARNG</sequence>
<dbReference type="RefSeq" id="YP_006906269.1">
    <property type="nucleotide sequence ID" value="NC_018837.1"/>
</dbReference>
<name>J9QPQ2_9CAUD</name>
<dbReference type="Proteomes" id="UP000006280">
    <property type="component" value="Segment"/>
</dbReference>
<reference evidence="1 2" key="1">
    <citation type="journal article" date="2012" name="J. Virol.">
        <title>Complete Genome Sequence of Pectobacterium carotovorum subsp. carotovorum Bacteriophage My1.</title>
        <authorList>
            <person name="Lee D.H."/>
            <person name="Lee J.H."/>
            <person name="Shin H."/>
            <person name="Ji S."/>
            <person name="Roh E."/>
            <person name="Jung K."/>
            <person name="Ryu S."/>
            <person name="Choi J."/>
            <person name="Heu S."/>
        </authorList>
    </citation>
    <scope>NUCLEOTIDE SEQUENCE [LARGE SCALE GENOMIC DNA]</scope>
</reference>
<organism evidence="1 2">
    <name type="scientific">Pectobacterium phage My1</name>
    <dbReference type="NCBI Taxonomy" id="1204539"/>
    <lineage>
        <taxon>Viruses</taxon>
        <taxon>Duplodnaviria</taxon>
        <taxon>Heunggongvirae</taxon>
        <taxon>Uroviricota</taxon>
        <taxon>Caudoviricetes</taxon>
        <taxon>Demerecviridae</taxon>
        <taxon>Mccorquodalevirinae</taxon>
        <taxon>Myunavirus</taxon>
        <taxon>Myunavirus My1</taxon>
    </lineage>
</organism>
<accession>J9QPQ2</accession>
<dbReference type="EMBL" id="JX195166">
    <property type="protein sequence ID" value="AFQ22176.1"/>
    <property type="molecule type" value="Genomic_DNA"/>
</dbReference>